<sequence length="90" mass="10372">MLIRDELLCNCQRELPRFRLSSILRMMNDVIVSLRALLDNSQQESKVWQLAFRPQELTRCVPSHLVGGLRRLLGEERVTMVSCVRTSGVC</sequence>
<protein>
    <submittedName>
        <fullName evidence="1">Uncharacterized protein</fullName>
    </submittedName>
</protein>
<keyword evidence="2" id="KW-1185">Reference proteome</keyword>
<dbReference type="AlphaFoldDB" id="A0A074Z7Y7"/>
<evidence type="ECO:0000313" key="2">
    <source>
        <dbReference type="Proteomes" id="UP000054324"/>
    </source>
</evidence>
<dbReference type="GeneID" id="20324240"/>
<gene>
    <name evidence="1" type="ORF">T265_10072</name>
</gene>
<dbReference type="CTD" id="20324240"/>
<organism evidence="1 2">
    <name type="scientific">Opisthorchis viverrini</name>
    <name type="common">Southeast Asian liver fluke</name>
    <dbReference type="NCBI Taxonomy" id="6198"/>
    <lineage>
        <taxon>Eukaryota</taxon>
        <taxon>Metazoa</taxon>
        <taxon>Spiralia</taxon>
        <taxon>Lophotrochozoa</taxon>
        <taxon>Platyhelminthes</taxon>
        <taxon>Trematoda</taxon>
        <taxon>Digenea</taxon>
        <taxon>Opisthorchiida</taxon>
        <taxon>Opisthorchiata</taxon>
        <taxon>Opisthorchiidae</taxon>
        <taxon>Opisthorchis</taxon>
    </lineage>
</organism>
<dbReference type="EMBL" id="KL596951">
    <property type="protein sequence ID" value="KER21652.1"/>
    <property type="molecule type" value="Genomic_DNA"/>
</dbReference>
<dbReference type="Proteomes" id="UP000054324">
    <property type="component" value="Unassembled WGS sequence"/>
</dbReference>
<proteinExistence type="predicted"/>
<name>A0A074Z7Y7_OPIVI</name>
<accession>A0A074Z7Y7</accession>
<dbReference type="KEGG" id="ovi:T265_10072"/>
<evidence type="ECO:0000313" key="1">
    <source>
        <dbReference type="EMBL" id="KER21652.1"/>
    </source>
</evidence>
<reference evidence="1 2" key="1">
    <citation type="submission" date="2013-11" db="EMBL/GenBank/DDBJ databases">
        <title>Opisthorchis viverrini - life in the bile duct.</title>
        <authorList>
            <person name="Young N.D."/>
            <person name="Nagarajan N."/>
            <person name="Lin S.J."/>
            <person name="Korhonen P.K."/>
            <person name="Jex A.R."/>
            <person name="Hall R.S."/>
            <person name="Safavi-Hemami H."/>
            <person name="Kaewkong W."/>
            <person name="Bertrand D."/>
            <person name="Gao S."/>
            <person name="Seet Q."/>
            <person name="Wongkham S."/>
            <person name="Teh B.T."/>
            <person name="Wongkham C."/>
            <person name="Intapan P.M."/>
            <person name="Maleewong W."/>
            <person name="Yang X."/>
            <person name="Hu M."/>
            <person name="Wang Z."/>
            <person name="Hofmann A."/>
            <person name="Sternberg P.W."/>
            <person name="Tan P."/>
            <person name="Wang J."/>
            <person name="Gasser R.B."/>
        </authorList>
    </citation>
    <scope>NUCLEOTIDE SEQUENCE [LARGE SCALE GENOMIC DNA]</scope>
</reference>
<dbReference type="RefSeq" id="XP_009174602.1">
    <property type="nucleotide sequence ID" value="XM_009176338.1"/>
</dbReference>